<dbReference type="GO" id="GO:0003723">
    <property type="term" value="F:RNA binding"/>
    <property type="evidence" value="ECO:0007669"/>
    <property type="project" value="UniProtKB-UniRule"/>
</dbReference>
<evidence type="ECO:0000259" key="5">
    <source>
        <dbReference type="PROSITE" id="PS50102"/>
    </source>
</evidence>
<feature type="compositionally biased region" description="Basic and acidic residues" evidence="4">
    <location>
        <begin position="93"/>
        <end position="131"/>
    </location>
</feature>
<evidence type="ECO:0000313" key="6">
    <source>
        <dbReference type="EMBL" id="ACO70090.1"/>
    </source>
</evidence>
<feature type="compositionally biased region" description="Basic and acidic residues" evidence="4">
    <location>
        <begin position="141"/>
        <end position="154"/>
    </location>
</feature>
<feature type="region of interest" description="Disordered" evidence="4">
    <location>
        <begin position="384"/>
        <end position="424"/>
    </location>
</feature>
<dbReference type="Gene3D" id="3.30.70.330">
    <property type="match status" value="2"/>
</dbReference>
<evidence type="ECO:0000256" key="4">
    <source>
        <dbReference type="SAM" id="MobiDB-lite"/>
    </source>
</evidence>
<dbReference type="InterPro" id="IPR035979">
    <property type="entry name" value="RBD_domain_sf"/>
</dbReference>
<sequence>MARDPNTPKAPRPKKKPKNKDTAPAPERNETPEERAERKRKAKEERRTKAEPVLREDGDKKCKICKEVLPTSKFSPAQLRKPRAACKSCCESRAQDDRPDHVPRSKSMKERREELRRLRETKRKERDEVKAKPATPAMPNRADEPAAKRVKPSEPDGGDEERERPAPAGDGNDEAPVATKVDGGDGAANVDEPASDAEGDEAMKRQIYVGGIPFYKTEDEIREAFDNENLPVESIDCMTFPDSGRFRGIAIVTFATAEAAKGALAWNNEEWEGKFLVVRKYAPKDGATKAVAAKEDATPREEVKKTEGQTIAFIANLDYSVTEEQLRTALVGCEVKEVRMGKDKETGEFKGFAHVEFVGDDDLEQAVSLSGTNLMGREMKIAYATARKPPKEDRAPPRFGEKKRGKRDMRHKGDFKKIRRAKRG</sequence>
<dbReference type="InterPro" id="IPR000504">
    <property type="entry name" value="RRM_dom"/>
</dbReference>
<organism evidence="6 7">
    <name type="scientific">Micromonas commoda (strain RCC299 / NOUM17 / CCMP2709)</name>
    <name type="common">Picoplanktonic green alga</name>
    <dbReference type="NCBI Taxonomy" id="296587"/>
    <lineage>
        <taxon>Eukaryota</taxon>
        <taxon>Viridiplantae</taxon>
        <taxon>Chlorophyta</taxon>
        <taxon>Mamiellophyceae</taxon>
        <taxon>Mamiellales</taxon>
        <taxon>Mamiellaceae</taxon>
        <taxon>Micromonas</taxon>
    </lineage>
</organism>
<feature type="compositionally biased region" description="Basic and acidic residues" evidence="4">
    <location>
        <begin position="27"/>
        <end position="66"/>
    </location>
</feature>
<dbReference type="AlphaFoldDB" id="C1FHF2"/>
<dbReference type="FunCoup" id="C1FHF2">
    <property type="interactions" value="505"/>
</dbReference>
<dbReference type="SMART" id="SM00360">
    <property type="entry name" value="RRM"/>
    <property type="match status" value="2"/>
</dbReference>
<name>C1FHF2_MICCC</name>
<proteinExistence type="predicted"/>
<dbReference type="CDD" id="cd12271">
    <property type="entry name" value="RRM1_PHIP1"/>
    <property type="match status" value="1"/>
</dbReference>
<keyword evidence="1" id="KW-0677">Repeat</keyword>
<feature type="region of interest" description="Disordered" evidence="4">
    <location>
        <begin position="1"/>
        <end position="202"/>
    </location>
</feature>
<dbReference type="PANTHER" id="PTHR23236">
    <property type="entry name" value="EUKARYOTIC TRANSLATION INITIATION FACTOR 4B/4H"/>
    <property type="match status" value="1"/>
</dbReference>
<dbReference type="Pfam" id="PF00076">
    <property type="entry name" value="RRM_1"/>
    <property type="match status" value="2"/>
</dbReference>
<dbReference type="GeneID" id="8246830"/>
<dbReference type="InterPro" id="IPR012677">
    <property type="entry name" value="Nucleotide-bd_a/b_plait_sf"/>
</dbReference>
<evidence type="ECO:0000256" key="1">
    <source>
        <dbReference type="ARBA" id="ARBA00022737"/>
    </source>
</evidence>
<dbReference type="Proteomes" id="UP000002009">
    <property type="component" value="Chromosome 10"/>
</dbReference>
<dbReference type="EMBL" id="CP001576">
    <property type="protein sequence ID" value="ACO70090.1"/>
    <property type="molecule type" value="Genomic_DNA"/>
</dbReference>
<dbReference type="SUPFAM" id="SSF54928">
    <property type="entry name" value="RNA-binding domain, RBD"/>
    <property type="match status" value="2"/>
</dbReference>
<dbReference type="OMA" id="RWHDTEW"/>
<protein>
    <recommendedName>
        <fullName evidence="5">RRM domain-containing protein</fullName>
    </recommendedName>
</protein>
<feature type="compositionally biased region" description="Basic and acidic residues" evidence="4">
    <location>
        <begin position="389"/>
        <end position="402"/>
    </location>
</feature>
<evidence type="ECO:0000313" key="7">
    <source>
        <dbReference type="Proteomes" id="UP000002009"/>
    </source>
</evidence>
<dbReference type="RefSeq" id="XP_002508832.1">
    <property type="nucleotide sequence ID" value="XM_002508786.1"/>
</dbReference>
<reference evidence="6 7" key="1">
    <citation type="journal article" date="2009" name="Science">
        <title>Green evolution and dynamic adaptations revealed by genomes of the marine picoeukaryotes Micromonas.</title>
        <authorList>
            <person name="Worden A.Z."/>
            <person name="Lee J.H."/>
            <person name="Mock T."/>
            <person name="Rouze P."/>
            <person name="Simmons M.P."/>
            <person name="Aerts A.L."/>
            <person name="Allen A.E."/>
            <person name="Cuvelier M.L."/>
            <person name="Derelle E."/>
            <person name="Everett M.V."/>
            <person name="Foulon E."/>
            <person name="Grimwood J."/>
            <person name="Gundlach H."/>
            <person name="Henrissat B."/>
            <person name="Napoli C."/>
            <person name="McDonald S.M."/>
            <person name="Parker M.S."/>
            <person name="Rombauts S."/>
            <person name="Salamov A."/>
            <person name="Von Dassow P."/>
            <person name="Badger J.H."/>
            <person name="Coutinho P.M."/>
            <person name="Demir E."/>
            <person name="Dubchak I."/>
            <person name="Gentemann C."/>
            <person name="Eikrem W."/>
            <person name="Gready J.E."/>
            <person name="John U."/>
            <person name="Lanier W."/>
            <person name="Lindquist E.A."/>
            <person name="Lucas S."/>
            <person name="Mayer K.F."/>
            <person name="Moreau H."/>
            <person name="Not F."/>
            <person name="Otillar R."/>
            <person name="Panaud O."/>
            <person name="Pangilinan J."/>
            <person name="Paulsen I."/>
            <person name="Piegu B."/>
            <person name="Poliakov A."/>
            <person name="Robbens S."/>
            <person name="Schmutz J."/>
            <person name="Toulza E."/>
            <person name="Wyss T."/>
            <person name="Zelensky A."/>
            <person name="Zhou K."/>
            <person name="Armbrust E.V."/>
            <person name="Bhattacharya D."/>
            <person name="Goodenough U.W."/>
            <person name="Van de Peer Y."/>
            <person name="Grigoriev I.V."/>
        </authorList>
    </citation>
    <scope>NUCLEOTIDE SEQUENCE [LARGE SCALE GENOMIC DNA]</scope>
    <source>
        <strain evidence="7">RCC299 / NOUM17</strain>
    </source>
</reference>
<accession>C1FHF2</accession>
<keyword evidence="7" id="KW-1185">Reference proteome</keyword>
<dbReference type="OrthoDB" id="439808at2759"/>
<dbReference type="eggNOG" id="KOG0118">
    <property type="taxonomic scope" value="Eukaryota"/>
</dbReference>
<dbReference type="InterPro" id="IPR034361">
    <property type="entry name" value="PHIP1_RRM1"/>
</dbReference>
<keyword evidence="2 3" id="KW-0694">RNA-binding</keyword>
<dbReference type="STRING" id="296587.C1FHF2"/>
<evidence type="ECO:0000256" key="2">
    <source>
        <dbReference type="ARBA" id="ARBA00022884"/>
    </source>
</evidence>
<dbReference type="InParanoid" id="C1FHF2"/>
<feature type="domain" description="RRM" evidence="5">
    <location>
        <begin position="310"/>
        <end position="386"/>
    </location>
</feature>
<dbReference type="KEGG" id="mis:MICPUN_109059"/>
<gene>
    <name evidence="6" type="ORF">MICPUN_109059</name>
</gene>
<dbReference type="PANTHER" id="PTHR23236:SF119">
    <property type="entry name" value="NUCLEAR RNA-BINDING PROTEIN SART-3"/>
    <property type="match status" value="1"/>
</dbReference>
<dbReference type="PROSITE" id="PS50102">
    <property type="entry name" value="RRM"/>
    <property type="match status" value="2"/>
</dbReference>
<feature type="domain" description="RRM" evidence="5">
    <location>
        <begin position="205"/>
        <end position="283"/>
    </location>
</feature>
<evidence type="ECO:0000256" key="3">
    <source>
        <dbReference type="PROSITE-ProRule" id="PRU00176"/>
    </source>
</evidence>